<evidence type="ECO:0000259" key="1">
    <source>
        <dbReference type="Pfam" id="PF01926"/>
    </source>
</evidence>
<organism evidence="2 3">
    <name type="scientific">Rhodococcus cerastii</name>
    <dbReference type="NCBI Taxonomy" id="908616"/>
    <lineage>
        <taxon>Bacteria</taxon>
        <taxon>Bacillati</taxon>
        <taxon>Actinomycetota</taxon>
        <taxon>Actinomycetes</taxon>
        <taxon>Mycobacteriales</taxon>
        <taxon>Nocardiaceae</taxon>
        <taxon>Rhodococcus</taxon>
    </lineage>
</organism>
<dbReference type="InterPro" id="IPR027417">
    <property type="entry name" value="P-loop_NTPase"/>
</dbReference>
<comment type="caution">
    <text evidence="2">The sequence shown here is derived from an EMBL/GenBank/DDBJ whole genome shotgun (WGS) entry which is preliminary data.</text>
</comment>
<proteinExistence type="predicted"/>
<name>A0ABU4D5S7_9NOCA</name>
<keyword evidence="3" id="KW-1185">Reference proteome</keyword>
<dbReference type="InterPro" id="IPR006073">
    <property type="entry name" value="GTP-bd"/>
</dbReference>
<dbReference type="Gene3D" id="3.40.50.300">
    <property type="entry name" value="P-loop containing nucleotide triphosphate hydrolases"/>
    <property type="match status" value="1"/>
</dbReference>
<reference evidence="2 3" key="1">
    <citation type="submission" date="2023-10" db="EMBL/GenBank/DDBJ databases">
        <title>Development of a sustainable strategy for remediation of hydrocarbon-contaminated territories based on the waste exchange concept.</title>
        <authorList>
            <person name="Krivoruchko A."/>
        </authorList>
    </citation>
    <scope>NUCLEOTIDE SEQUENCE [LARGE SCALE GENOMIC DNA]</scope>
    <source>
        <strain evidence="2 3">IEGM 1327</strain>
    </source>
</reference>
<protein>
    <submittedName>
        <fullName evidence="2">GTPase domain-containing protein</fullName>
    </submittedName>
</protein>
<gene>
    <name evidence="2" type="ORF">R3P93_17995</name>
</gene>
<accession>A0ABU4D5S7</accession>
<sequence>MISRIDIEAAKSWLDGLSSGVVGEGLAHRWDQFAATDRPVVTIYGSYDTGKSSLLRRLLIELGEVVPPWLTISARHETFEVNEISAAGCVLRDTPGFVTGGKDARAEMNTVLASEAIALTDVAIVALPPQLATAEHSILRELAQQNWAGNSLWFVISRFDEAGVDPDDDPEGYRSLGEHKTVELRKALSLGEEVPVYVISQDFAQMAGADRNPDPSIWNETRDWDGVSSLVAAVKDLANSQTQSIRESAAQRFWGNAAQRALEQLSRELQSHLENTAVSDASEQQRASWLAQVDSLTRAYEADLRGRMAAVIGDALDSPDPAKRFAQAAKVSVGAWHASCERDVNKLLRTVSESMVTNRARPDWERFDEMVASLRRKPSSPADSLVFSPVVGQVGAAVLDAMREYEKTRKLKLSPAEKAALAAAAETNRIAAASAGLKIVVEVAKIGEQFVNQQRAAAAAVQQHALLKTELAAAGEQAASVALGSLDAIADDARAQIRNTTADQVDLRVSLHHLVENLRSNIETGTRLLGG</sequence>
<evidence type="ECO:0000313" key="3">
    <source>
        <dbReference type="Proteomes" id="UP001186104"/>
    </source>
</evidence>
<dbReference type="EMBL" id="JAWLKF010000011">
    <property type="protein sequence ID" value="MDV6304456.1"/>
    <property type="molecule type" value="Genomic_DNA"/>
</dbReference>
<feature type="domain" description="G" evidence="1">
    <location>
        <begin position="41"/>
        <end position="143"/>
    </location>
</feature>
<evidence type="ECO:0000313" key="2">
    <source>
        <dbReference type="EMBL" id="MDV6304456.1"/>
    </source>
</evidence>
<dbReference type="Proteomes" id="UP001186104">
    <property type="component" value="Unassembled WGS sequence"/>
</dbReference>
<dbReference type="RefSeq" id="WP_317533646.1">
    <property type="nucleotide sequence ID" value="NZ_JAWLKF010000011.1"/>
</dbReference>
<dbReference type="SUPFAM" id="SSF52540">
    <property type="entry name" value="P-loop containing nucleoside triphosphate hydrolases"/>
    <property type="match status" value="1"/>
</dbReference>
<dbReference type="CDD" id="cd00882">
    <property type="entry name" value="Ras_like_GTPase"/>
    <property type="match status" value="1"/>
</dbReference>
<dbReference type="Pfam" id="PF01926">
    <property type="entry name" value="MMR_HSR1"/>
    <property type="match status" value="1"/>
</dbReference>